<dbReference type="PANTHER" id="PTHR43531:SF14">
    <property type="entry name" value="METHYL-ACCEPTING CHEMOTAXIS PROTEIN I-RELATED"/>
    <property type="match status" value="1"/>
</dbReference>
<dbReference type="CDD" id="cd06225">
    <property type="entry name" value="HAMP"/>
    <property type="match status" value="1"/>
</dbReference>
<evidence type="ECO:0000256" key="2">
    <source>
        <dbReference type="ARBA" id="ARBA00029447"/>
    </source>
</evidence>
<name>A0ABS5LN52_9BURK</name>
<keyword evidence="1" id="KW-0488">Methylation</keyword>
<dbReference type="InterPro" id="IPR051310">
    <property type="entry name" value="MCP_chemotaxis"/>
</dbReference>
<accession>A0ABS5LN52</accession>
<evidence type="ECO:0000259" key="3">
    <source>
        <dbReference type="PROSITE" id="PS50885"/>
    </source>
</evidence>
<comment type="caution">
    <text evidence="4">The sequence shown here is derived from an EMBL/GenBank/DDBJ whole genome shotgun (WGS) entry which is preliminary data.</text>
</comment>
<proteinExistence type="inferred from homology"/>
<dbReference type="Pfam" id="PF00672">
    <property type="entry name" value="HAMP"/>
    <property type="match status" value="1"/>
</dbReference>
<dbReference type="Gene3D" id="1.10.287.950">
    <property type="entry name" value="Methyl-accepting chemotaxis protein"/>
    <property type="match status" value="1"/>
</dbReference>
<dbReference type="RefSeq" id="WP_419095583.1">
    <property type="nucleotide sequence ID" value="NZ_JAANES010000001.1"/>
</dbReference>
<dbReference type="EMBL" id="JAANES010000001">
    <property type="protein sequence ID" value="MBS3017792.1"/>
    <property type="molecule type" value="Genomic_DNA"/>
</dbReference>
<dbReference type="PROSITE" id="PS50885">
    <property type="entry name" value="HAMP"/>
    <property type="match status" value="1"/>
</dbReference>
<dbReference type="SUPFAM" id="SSF158472">
    <property type="entry name" value="HAMP domain-like"/>
    <property type="match status" value="1"/>
</dbReference>
<evidence type="ECO:0000256" key="1">
    <source>
        <dbReference type="ARBA" id="ARBA00022481"/>
    </source>
</evidence>
<gene>
    <name evidence="4" type="ORF">DJFAAGMI_00519</name>
</gene>
<keyword evidence="5" id="KW-1185">Reference proteome</keyword>
<evidence type="ECO:0000313" key="4">
    <source>
        <dbReference type="EMBL" id="MBS3017792.1"/>
    </source>
</evidence>
<feature type="domain" description="HAMP" evidence="3">
    <location>
        <begin position="3"/>
        <end position="49"/>
    </location>
</feature>
<comment type="similarity">
    <text evidence="2">Belongs to the methyl-accepting chemotaxis (MCP) protein family.</text>
</comment>
<organism evidence="4 5">
    <name type="scientific">Comamonas brasiliensis</name>
    <dbReference type="NCBI Taxonomy" id="1812482"/>
    <lineage>
        <taxon>Bacteria</taxon>
        <taxon>Pseudomonadati</taxon>
        <taxon>Pseudomonadota</taxon>
        <taxon>Betaproteobacteria</taxon>
        <taxon>Burkholderiales</taxon>
        <taxon>Comamonadaceae</taxon>
        <taxon>Comamonas</taxon>
    </lineage>
</organism>
<protein>
    <recommendedName>
        <fullName evidence="3">HAMP domain-containing protein</fullName>
    </recommendedName>
</protein>
<dbReference type="Proteomes" id="UP001647436">
    <property type="component" value="Unassembled WGS sequence"/>
</dbReference>
<sequence length="105" mass="10840">MCIAQVTAVADRAAAGDLSSDIAVNSKDEMGQLLGALRRMQQSLVETVTVVRANVQGVASASAQIAAGNHDLSGRTKEQTSALEETAAAASSLNNQVQSCRIQIV</sequence>
<dbReference type="InterPro" id="IPR003660">
    <property type="entry name" value="HAMP_dom"/>
</dbReference>
<dbReference type="PANTHER" id="PTHR43531">
    <property type="entry name" value="PROTEIN ICFG"/>
    <property type="match status" value="1"/>
</dbReference>
<dbReference type="SMART" id="SM00304">
    <property type="entry name" value="HAMP"/>
    <property type="match status" value="1"/>
</dbReference>
<reference evidence="4 5" key="1">
    <citation type="submission" date="2020-03" db="EMBL/GenBank/DDBJ databases">
        <title>The role of nitrogen metabolism on polyethylene biodegradation.</title>
        <authorList>
            <person name="Peixoto J."/>
            <person name="Vizzotto C.S."/>
            <person name="Ramos A."/>
            <person name="Alves G."/>
            <person name="Steindorff A."/>
            <person name="Kruger R."/>
        </authorList>
    </citation>
    <scope>NUCLEOTIDE SEQUENCE [LARGE SCALE GENOMIC DNA]</scope>
    <source>
        <strain evidence="4 5">PE63</strain>
    </source>
</reference>
<evidence type="ECO:0000313" key="5">
    <source>
        <dbReference type="Proteomes" id="UP001647436"/>
    </source>
</evidence>